<feature type="non-terminal residue" evidence="1">
    <location>
        <position position="1"/>
    </location>
</feature>
<dbReference type="Proteomes" id="UP000324897">
    <property type="component" value="Unassembled WGS sequence"/>
</dbReference>
<protein>
    <submittedName>
        <fullName evidence="1">Uncharacterized protein</fullName>
    </submittedName>
</protein>
<organism evidence="1 2">
    <name type="scientific">Eragrostis curvula</name>
    <name type="common">weeping love grass</name>
    <dbReference type="NCBI Taxonomy" id="38414"/>
    <lineage>
        <taxon>Eukaryota</taxon>
        <taxon>Viridiplantae</taxon>
        <taxon>Streptophyta</taxon>
        <taxon>Embryophyta</taxon>
        <taxon>Tracheophyta</taxon>
        <taxon>Spermatophyta</taxon>
        <taxon>Magnoliopsida</taxon>
        <taxon>Liliopsida</taxon>
        <taxon>Poales</taxon>
        <taxon>Poaceae</taxon>
        <taxon>PACMAD clade</taxon>
        <taxon>Chloridoideae</taxon>
        <taxon>Eragrostideae</taxon>
        <taxon>Eragrostidinae</taxon>
        <taxon>Eragrostis</taxon>
    </lineage>
</organism>
<comment type="caution">
    <text evidence="1">The sequence shown here is derived from an EMBL/GenBank/DDBJ whole genome shotgun (WGS) entry which is preliminary data.</text>
</comment>
<gene>
    <name evidence="1" type="ORF">EJB05_54860</name>
</gene>
<dbReference type="Gramene" id="TVT99754">
    <property type="protein sequence ID" value="TVT99754"/>
    <property type="gene ID" value="EJB05_54860"/>
</dbReference>
<feature type="non-terminal residue" evidence="1">
    <location>
        <position position="173"/>
    </location>
</feature>
<dbReference type="AlphaFoldDB" id="A0A5J9SL90"/>
<evidence type="ECO:0000313" key="2">
    <source>
        <dbReference type="Proteomes" id="UP000324897"/>
    </source>
</evidence>
<sequence length="173" mass="20090">MQQQQQLRMNQQSLEVNQQQMNMKRRQMLVEQQANVANIQAGHPERNSQQNAGQKVRPPLKTCTQEVPRKHITMESQTEALTQQLNTVNKQSSLVSAAPQTEASMGSADEVDWREEMFQQIKDLKDAYLSELVTLDQISVVPKITKEEFEAFSKDKTEQFKFMVYMKKRIKVM</sequence>
<keyword evidence="2" id="KW-1185">Reference proteome</keyword>
<proteinExistence type="predicted"/>
<reference evidence="1 2" key="1">
    <citation type="journal article" date="2019" name="Sci. Rep.">
        <title>A high-quality genome of Eragrostis curvula grass provides insights into Poaceae evolution and supports new strategies to enhance forage quality.</title>
        <authorList>
            <person name="Carballo J."/>
            <person name="Santos B.A.C.M."/>
            <person name="Zappacosta D."/>
            <person name="Garbus I."/>
            <person name="Selva J.P."/>
            <person name="Gallo C.A."/>
            <person name="Diaz A."/>
            <person name="Albertini E."/>
            <person name="Caccamo M."/>
            <person name="Echenique V."/>
        </authorList>
    </citation>
    <scope>NUCLEOTIDE SEQUENCE [LARGE SCALE GENOMIC DNA]</scope>
    <source>
        <strain evidence="2">cv. Victoria</strain>
        <tissue evidence="1">Leaf</tissue>
    </source>
</reference>
<evidence type="ECO:0000313" key="1">
    <source>
        <dbReference type="EMBL" id="TVT99754.1"/>
    </source>
</evidence>
<dbReference type="EMBL" id="RWGY01000681">
    <property type="protein sequence ID" value="TVT99754.1"/>
    <property type="molecule type" value="Genomic_DNA"/>
</dbReference>
<accession>A0A5J9SL90</accession>
<name>A0A5J9SL90_9POAL</name>